<gene>
    <name evidence="2" type="ORF">RGLFYP36_03575</name>
</gene>
<feature type="transmembrane region" description="Helical" evidence="1">
    <location>
        <begin position="94"/>
        <end position="117"/>
    </location>
</feature>
<sequence length="247" mass="27217">MLKLLMIELQKIKRQKFIAFTIISACLVPIPLTAIIVRAKLSFNTLFMFVIEFGFFLVLPLILGIIMIILLHMESENETLKTLDVIPVSRIKLLAVKILLSLVLAVFYSVAAVGSTIVGGLLEGSVTDVISKITTALSFGILTALATLPVVILAVVFYKNYILPVFFTAIYVIGSFILSLTMSNIPSPLTLLFRYCLPIMTASPELLDAESKVSEWIIPFCPCFIILLTIGIISILLSGTIYKKQEV</sequence>
<name>A0A6N3ASZ2_MEDGN</name>
<dbReference type="EMBL" id="CACRUU010000040">
    <property type="protein sequence ID" value="VYT93677.1"/>
    <property type="molecule type" value="Genomic_DNA"/>
</dbReference>
<accession>A0A6N3ASZ2</accession>
<feature type="transmembrane region" description="Helical" evidence="1">
    <location>
        <begin position="20"/>
        <end position="39"/>
    </location>
</feature>
<feature type="transmembrane region" description="Helical" evidence="1">
    <location>
        <begin position="137"/>
        <end position="158"/>
    </location>
</feature>
<feature type="transmembrane region" description="Helical" evidence="1">
    <location>
        <begin position="216"/>
        <end position="242"/>
    </location>
</feature>
<reference evidence="2" key="1">
    <citation type="submission" date="2019-11" db="EMBL/GenBank/DDBJ databases">
        <authorList>
            <person name="Feng L."/>
        </authorList>
    </citation>
    <scope>NUCLEOTIDE SEQUENCE</scope>
    <source>
        <strain evidence="2">RgnavusLFYP36</strain>
    </source>
</reference>
<organism evidence="2">
    <name type="scientific">Mediterraneibacter gnavus</name>
    <name type="common">Ruminococcus gnavus</name>
    <dbReference type="NCBI Taxonomy" id="33038"/>
    <lineage>
        <taxon>Bacteria</taxon>
        <taxon>Bacillati</taxon>
        <taxon>Bacillota</taxon>
        <taxon>Clostridia</taxon>
        <taxon>Lachnospirales</taxon>
        <taxon>Lachnospiraceae</taxon>
        <taxon>Mediterraneibacter</taxon>
    </lineage>
</organism>
<dbReference type="Pfam" id="PF12730">
    <property type="entry name" value="ABC2_membrane_4"/>
    <property type="match status" value="1"/>
</dbReference>
<keyword evidence="1" id="KW-1133">Transmembrane helix</keyword>
<feature type="transmembrane region" description="Helical" evidence="1">
    <location>
        <begin position="45"/>
        <end position="73"/>
    </location>
</feature>
<keyword evidence="1" id="KW-0812">Transmembrane</keyword>
<keyword evidence="1" id="KW-0472">Membrane</keyword>
<evidence type="ECO:0000313" key="2">
    <source>
        <dbReference type="EMBL" id="VYT93677.1"/>
    </source>
</evidence>
<protein>
    <submittedName>
        <fullName evidence="2">ABC-2 family transporter protein</fullName>
    </submittedName>
</protein>
<proteinExistence type="predicted"/>
<dbReference type="RefSeq" id="WP_156733867.1">
    <property type="nucleotide sequence ID" value="NZ_CACRUU010000040.1"/>
</dbReference>
<feature type="transmembrane region" description="Helical" evidence="1">
    <location>
        <begin position="165"/>
        <end position="185"/>
    </location>
</feature>
<dbReference type="AlphaFoldDB" id="A0A6N3ASZ2"/>
<evidence type="ECO:0000256" key="1">
    <source>
        <dbReference type="SAM" id="Phobius"/>
    </source>
</evidence>